<comment type="similarity">
    <text evidence="1">Belongs to the RelE toxin family.</text>
</comment>
<keyword evidence="4" id="KW-1185">Reference proteome</keyword>
<organism evidence="3 4">
    <name type="scientific">Hephaestia caeni</name>
    <dbReference type="NCBI Taxonomy" id="645617"/>
    <lineage>
        <taxon>Bacteria</taxon>
        <taxon>Pseudomonadati</taxon>
        <taxon>Pseudomonadota</taxon>
        <taxon>Alphaproteobacteria</taxon>
        <taxon>Sphingomonadales</taxon>
        <taxon>Sphingomonadaceae</taxon>
        <taxon>Hephaestia</taxon>
    </lineage>
</organism>
<dbReference type="RefSeq" id="WP_119036300.1">
    <property type="nucleotide sequence ID" value="NZ_QXDC01000003.1"/>
</dbReference>
<dbReference type="InterPro" id="IPR007712">
    <property type="entry name" value="RelE/ParE_toxin"/>
</dbReference>
<name>A0A397PEU3_9SPHN</name>
<evidence type="ECO:0000313" key="4">
    <source>
        <dbReference type="Proteomes" id="UP000266568"/>
    </source>
</evidence>
<dbReference type="EMBL" id="QXDC01000003">
    <property type="protein sequence ID" value="RIA44674.1"/>
    <property type="molecule type" value="Genomic_DNA"/>
</dbReference>
<proteinExistence type="inferred from homology"/>
<evidence type="ECO:0000256" key="2">
    <source>
        <dbReference type="ARBA" id="ARBA00022649"/>
    </source>
</evidence>
<evidence type="ECO:0000256" key="1">
    <source>
        <dbReference type="ARBA" id="ARBA00006226"/>
    </source>
</evidence>
<reference evidence="3 4" key="1">
    <citation type="submission" date="2018-08" db="EMBL/GenBank/DDBJ databases">
        <title>Genomic Encyclopedia of Type Strains, Phase IV (KMG-IV): sequencing the most valuable type-strain genomes for metagenomic binning, comparative biology and taxonomic classification.</title>
        <authorList>
            <person name="Goeker M."/>
        </authorList>
    </citation>
    <scope>NUCLEOTIDE SEQUENCE [LARGE SCALE GENOMIC DNA]</scope>
    <source>
        <strain evidence="3 4">DSM 25527</strain>
    </source>
</reference>
<dbReference type="AlphaFoldDB" id="A0A397PEU3"/>
<protein>
    <submittedName>
        <fullName evidence="3">Plasmid stabilization system protein ParE</fullName>
    </submittedName>
</protein>
<sequence>MADQRFEVRLTEGAEGDLKAIHTWLAEHRSEEDADTLLESFLEKVATLERFPSRGGIPKELGALGIREFRQILMSPYRLIYRVIGDTVFILVIADGRRDMQALLEHRLLNR</sequence>
<dbReference type="InterPro" id="IPR035093">
    <property type="entry name" value="RelE/ParE_toxin_dom_sf"/>
</dbReference>
<dbReference type="Proteomes" id="UP000266568">
    <property type="component" value="Unassembled WGS sequence"/>
</dbReference>
<keyword evidence="2" id="KW-1277">Toxin-antitoxin system</keyword>
<dbReference type="Pfam" id="PF05016">
    <property type="entry name" value="ParE_toxin"/>
    <property type="match status" value="1"/>
</dbReference>
<dbReference type="Gene3D" id="3.30.2310.20">
    <property type="entry name" value="RelE-like"/>
    <property type="match status" value="1"/>
</dbReference>
<dbReference type="SUPFAM" id="SSF143011">
    <property type="entry name" value="RelE-like"/>
    <property type="match status" value="1"/>
</dbReference>
<comment type="caution">
    <text evidence="3">The sequence shown here is derived from an EMBL/GenBank/DDBJ whole genome shotgun (WGS) entry which is preliminary data.</text>
</comment>
<dbReference type="InterPro" id="IPR051803">
    <property type="entry name" value="TA_system_RelE-like_toxin"/>
</dbReference>
<accession>A0A397PEU3</accession>
<evidence type="ECO:0000313" key="3">
    <source>
        <dbReference type="EMBL" id="RIA44674.1"/>
    </source>
</evidence>
<dbReference type="PANTHER" id="PTHR33755">
    <property type="entry name" value="TOXIN PARE1-RELATED"/>
    <property type="match status" value="1"/>
</dbReference>
<dbReference type="OrthoDB" id="9798046at2"/>
<gene>
    <name evidence="3" type="ORF">DFR49_2931</name>
</gene>